<evidence type="ECO:0000313" key="2">
    <source>
        <dbReference type="Proteomes" id="UP000281028"/>
    </source>
</evidence>
<dbReference type="AlphaFoldDB" id="A0A3S1AYS6"/>
<evidence type="ECO:0000313" key="1">
    <source>
        <dbReference type="EMBL" id="NSL90584.1"/>
    </source>
</evidence>
<proteinExistence type="predicted"/>
<organism evidence="1 2">
    <name type="scientific">Chitinophaga solisilvae</name>
    <dbReference type="NCBI Taxonomy" id="1233460"/>
    <lineage>
        <taxon>Bacteria</taxon>
        <taxon>Pseudomonadati</taxon>
        <taxon>Bacteroidota</taxon>
        <taxon>Chitinophagia</taxon>
        <taxon>Chitinophagales</taxon>
        <taxon>Chitinophagaceae</taxon>
        <taxon>Chitinophaga</taxon>
    </lineage>
</organism>
<dbReference type="EMBL" id="RIAR02000001">
    <property type="protein sequence ID" value="NSL90584.1"/>
    <property type="molecule type" value="Genomic_DNA"/>
</dbReference>
<keyword evidence="2" id="KW-1185">Reference proteome</keyword>
<sequence length="194" mass="22700">MRTFLLLLTAFTMSLSAMAQKIIKVVPVEEMKDSVVYQGDNAILVFDRQYLQDYMITMDTTLRNNRAGSKIFRNIQFSRLNNSELATHFQKAYCYLEDSLNRDLSYRTDRMNLLWSEDQGILMPYIEEILADLLTSGRLKVIERSNKAVQPAYKLIFEPIENSNYRVFRLNNGKEIFRESTFCVEQITTYKAKA</sequence>
<protein>
    <submittedName>
        <fullName evidence="1">Uncharacterized protein</fullName>
    </submittedName>
</protein>
<name>A0A3S1AYS6_9BACT</name>
<comment type="caution">
    <text evidence="1">The sequence shown here is derived from an EMBL/GenBank/DDBJ whole genome shotgun (WGS) entry which is preliminary data.</text>
</comment>
<reference evidence="1" key="1">
    <citation type="submission" date="2020-05" db="EMBL/GenBank/DDBJ databases">
        <title>Chitinophaga laudate sp. nov., isolated from a tropical peat swamp.</title>
        <authorList>
            <person name="Goh C.B.S."/>
            <person name="Lee M.S."/>
            <person name="Parimannan S."/>
            <person name="Pasbakhsh P."/>
            <person name="Yule C.M."/>
            <person name="Rajandas H."/>
            <person name="Loke S."/>
            <person name="Croft L."/>
            <person name="Tan J.B.L."/>
        </authorList>
    </citation>
    <scope>NUCLEOTIDE SEQUENCE</scope>
    <source>
        <strain evidence="1">Mgbs1</strain>
    </source>
</reference>
<dbReference type="RefSeq" id="WP_127042824.1">
    <property type="nucleotide sequence ID" value="NZ_JAABOK010000003.1"/>
</dbReference>
<gene>
    <name evidence="1" type="ORF">ECE50_027415</name>
</gene>
<accession>A0A3S1AYS6</accession>
<dbReference type="OrthoDB" id="659560at2"/>
<dbReference type="Proteomes" id="UP000281028">
    <property type="component" value="Unassembled WGS sequence"/>
</dbReference>